<proteinExistence type="predicted"/>
<dbReference type="PANTHER" id="PTHR47765:SF2">
    <property type="entry name" value="EXONUCLEASE MUT-7 HOMOLOG"/>
    <property type="match status" value="1"/>
</dbReference>
<dbReference type="InterPro" id="IPR002562">
    <property type="entry name" value="3'-5'_exonuclease_dom"/>
</dbReference>
<feature type="region of interest" description="Disordered" evidence="1">
    <location>
        <begin position="585"/>
        <end position="609"/>
    </location>
</feature>
<protein>
    <recommendedName>
        <fullName evidence="6">3'-5' exonuclease domain-containing protein</fullName>
    </recommendedName>
</protein>
<evidence type="ECO:0000259" key="3">
    <source>
        <dbReference type="Pfam" id="PF01927"/>
    </source>
</evidence>
<dbReference type="GO" id="GO:0006139">
    <property type="term" value="P:nucleobase-containing compound metabolic process"/>
    <property type="evidence" value="ECO:0007669"/>
    <property type="project" value="InterPro"/>
</dbReference>
<organism evidence="4 5">
    <name type="scientific">Meganyctiphanes norvegica</name>
    <name type="common">Northern krill</name>
    <name type="synonym">Thysanopoda norvegica</name>
    <dbReference type="NCBI Taxonomy" id="48144"/>
    <lineage>
        <taxon>Eukaryota</taxon>
        <taxon>Metazoa</taxon>
        <taxon>Ecdysozoa</taxon>
        <taxon>Arthropoda</taxon>
        <taxon>Crustacea</taxon>
        <taxon>Multicrustacea</taxon>
        <taxon>Malacostraca</taxon>
        <taxon>Eumalacostraca</taxon>
        <taxon>Eucarida</taxon>
        <taxon>Euphausiacea</taxon>
        <taxon>Euphausiidae</taxon>
        <taxon>Meganyctiphanes</taxon>
    </lineage>
</organism>
<sequence length="834" mass="95994">MEENQYNTYFDELHKLWNSSRNEFEKVMLDRLASCNNPYIFVLHCMKKFPRLKKPKPDQEASSFLRTLQLYMKQNDNQNSQEYVDENTLNAFLEIIPNIQNNEIQTLFIDAFGLKEMDSKKRLRFEPIIREMIASQQYKEACNLISTLKLHEHFEGDALVIPLFLKYNDMVVVENFINGSPKYQKEFITVLDSLFGQKGYYYLLVQEYNIENNNVLKTKPKAFSNLATKLLKKYKLNISCCPHILNKRMSGSLHFIYTKFYEERSIQRSTFYSLVHDAVKDNIEMQILMIQFFCMFRDINAALPYVNKYQVPIEKLSKNVKKEYEKYSPEEIENLNFLADNGIEEVIETWDDSFPEYYPLQISENDVSLVDTVEEYVICMDKASKASLVGIDAEWKPSFGLGGDEEMGLLQLAFDNQAFLIDFIILLPILEESHWIMLINFFKNGNIRKLGFGLDNDIKVIKAMNPTTVQNLVNVKNTIDLMEFKNYLTAQCPNIFTFDNKNNKGLSGMVCQCFGRPLNKLEQFSNWSARPLSVGQIKYAAQDAQCLLDIYNYLEERCKSNGLPDWKIKKTIEVNQNQKAAAHPMASRLGKVPNKSRISSTPQAVTGRGARMNVPSVTNRKKTMVSASKFRAACDSGVQSLAQHLRMCGIDTVAIPEGSDPDEPIGLYQSEMRVIFTRGNGYERLQRCIPKMFLYKLNNEPFQSQLLQIIQKLNIVVTEDDILKRCYLCNGETFICVSSSIIKCMKENLTYPPLVPAKTDNWIAFENGSINKRNGKMDSGVTVNVKDVCDELINKTHNVTEFFVCKKCGKCYSQYTDGILSGKFSSIIQETIKN</sequence>
<dbReference type="GO" id="GO:0008408">
    <property type="term" value="F:3'-5' exonuclease activity"/>
    <property type="evidence" value="ECO:0007669"/>
    <property type="project" value="InterPro"/>
</dbReference>
<dbReference type="InterPro" id="IPR002782">
    <property type="entry name" value="Mut7-C_RNAse_dom"/>
</dbReference>
<evidence type="ECO:0000313" key="5">
    <source>
        <dbReference type="Proteomes" id="UP001497623"/>
    </source>
</evidence>
<keyword evidence="5" id="KW-1185">Reference proteome</keyword>
<dbReference type="Proteomes" id="UP001497623">
    <property type="component" value="Unassembled WGS sequence"/>
</dbReference>
<feature type="domain" description="3'-5' exonuclease" evidence="2">
    <location>
        <begin position="371"/>
        <end position="557"/>
    </location>
</feature>
<dbReference type="AlphaFoldDB" id="A0AAV2RDT6"/>
<dbReference type="InterPro" id="IPR036397">
    <property type="entry name" value="RNaseH_sf"/>
</dbReference>
<evidence type="ECO:0008006" key="6">
    <source>
        <dbReference type="Google" id="ProtNLM"/>
    </source>
</evidence>
<gene>
    <name evidence="4" type="ORF">MNOR_LOCUS22848</name>
</gene>
<dbReference type="PANTHER" id="PTHR47765">
    <property type="entry name" value="3'-5' EXONUCLEASE DOMAIN-CONTAINING PROTEIN"/>
    <property type="match status" value="1"/>
</dbReference>
<name>A0AAV2RDT6_MEGNR</name>
<dbReference type="EMBL" id="CAXKWB010019580">
    <property type="protein sequence ID" value="CAL4122126.1"/>
    <property type="molecule type" value="Genomic_DNA"/>
</dbReference>
<feature type="domain" description="Mut7-C RNAse" evidence="3">
    <location>
        <begin position="633"/>
        <end position="734"/>
    </location>
</feature>
<dbReference type="Pfam" id="PF01612">
    <property type="entry name" value="DNA_pol_A_exo1"/>
    <property type="match status" value="1"/>
</dbReference>
<dbReference type="GO" id="GO:0003676">
    <property type="term" value="F:nucleic acid binding"/>
    <property type="evidence" value="ECO:0007669"/>
    <property type="project" value="InterPro"/>
</dbReference>
<dbReference type="Pfam" id="PF01927">
    <property type="entry name" value="Mut7-C"/>
    <property type="match status" value="1"/>
</dbReference>
<dbReference type="SUPFAM" id="SSF53098">
    <property type="entry name" value="Ribonuclease H-like"/>
    <property type="match status" value="1"/>
</dbReference>
<dbReference type="InterPro" id="IPR012337">
    <property type="entry name" value="RNaseH-like_sf"/>
</dbReference>
<evidence type="ECO:0000313" key="4">
    <source>
        <dbReference type="EMBL" id="CAL4122126.1"/>
    </source>
</evidence>
<evidence type="ECO:0000259" key="2">
    <source>
        <dbReference type="Pfam" id="PF01612"/>
    </source>
</evidence>
<evidence type="ECO:0000256" key="1">
    <source>
        <dbReference type="SAM" id="MobiDB-lite"/>
    </source>
</evidence>
<dbReference type="Gene3D" id="3.30.420.10">
    <property type="entry name" value="Ribonuclease H-like superfamily/Ribonuclease H"/>
    <property type="match status" value="1"/>
</dbReference>
<dbReference type="InterPro" id="IPR052408">
    <property type="entry name" value="Exonuclease_MUT-7-like"/>
</dbReference>
<reference evidence="4 5" key="1">
    <citation type="submission" date="2024-05" db="EMBL/GenBank/DDBJ databases">
        <authorList>
            <person name="Wallberg A."/>
        </authorList>
    </citation>
    <scope>NUCLEOTIDE SEQUENCE [LARGE SCALE GENOMIC DNA]</scope>
</reference>
<comment type="caution">
    <text evidence="4">The sequence shown here is derived from an EMBL/GenBank/DDBJ whole genome shotgun (WGS) entry which is preliminary data.</text>
</comment>
<accession>A0AAV2RDT6</accession>